<comment type="caution">
    <text evidence="3">The sequence shown here is derived from an EMBL/GenBank/DDBJ whole genome shotgun (WGS) entry which is preliminary data.</text>
</comment>
<sequence length="601" mass="66370">MSAIVTQLSYNINEKLRLDDHPFAFPQHHTGKTDSPSTSVNKATSFSPKEPCGQWSPSATVSSLSFISSASVATTTSTVSSERQVFSSSGAVVGVACQRFPHPRGHSRRDLKYVNLNKTLERNEERTQTTLYQLHEVQEDSLPKCSRHSVSQTNQDKAPTSKKIIRSNTVLNSDKQVANSIEAEQSDIFPSIVGRSCTLHSPKKVSTSSFSCSAFADVPATKRHCRSVSEPEDLFDFQLTKCHSASPTMYSWRPGLHSRVWVHPRKSHQRAYSASTSSSRQYISCSRSLDCGSLHSNASFSRDSLLTPPASPVPRPASVTVIKKEGGAWTFLSSQHSLSRHYQESSFSPLSSPCPEQISPSSSRSHELANRNWSHTGLSATKRSLSFSDDFEHRESVQYTPTSTPELERRFDQQALRHGGLLRCQSHPSDLNMRRMKGRKRGSCRTNRPTLDFAKMKQTSLNKRNRCRERNSSGTQHPMPCTNSWSAHASDMGQIPGVKPIFPSIVATDASNKNMLKLQPVPSASPPAVLFSIGTLKPLSDIRRRIPSPTDEVVVEHNDMIVGGDNDDVATASGGVVSSFVRECNDLNVNDIENETDDEVL</sequence>
<dbReference type="InterPro" id="IPR029356">
    <property type="entry name" value="FAM53"/>
</dbReference>
<evidence type="ECO:0000256" key="1">
    <source>
        <dbReference type="ARBA" id="ARBA00010984"/>
    </source>
</evidence>
<accession>A0ABP0EZS8</accession>
<feature type="region of interest" description="Disordered" evidence="2">
    <location>
        <begin position="23"/>
        <end position="52"/>
    </location>
</feature>
<dbReference type="PANTHER" id="PTHR28567:SF3">
    <property type="entry name" value="PROTEIN FAM53A-LIKE ISOFORM X1"/>
    <property type="match status" value="1"/>
</dbReference>
<reference evidence="3 4" key="1">
    <citation type="submission" date="2024-02" db="EMBL/GenBank/DDBJ databases">
        <authorList>
            <person name="Daric V."/>
            <person name="Darras S."/>
        </authorList>
    </citation>
    <scope>NUCLEOTIDE SEQUENCE [LARGE SCALE GENOMIC DNA]</scope>
</reference>
<proteinExistence type="inferred from homology"/>
<evidence type="ECO:0000256" key="2">
    <source>
        <dbReference type="SAM" id="MobiDB-lite"/>
    </source>
</evidence>
<feature type="compositionally biased region" description="Polar residues" evidence="2">
    <location>
        <begin position="33"/>
        <end position="47"/>
    </location>
</feature>
<dbReference type="Pfam" id="PF15242">
    <property type="entry name" value="FAM53"/>
    <property type="match status" value="1"/>
</dbReference>
<keyword evidence="4" id="KW-1185">Reference proteome</keyword>
<evidence type="ECO:0000313" key="4">
    <source>
        <dbReference type="Proteomes" id="UP001642483"/>
    </source>
</evidence>
<dbReference type="PANTHER" id="PTHR28567">
    <property type="entry name" value="PROTEIN FAM53A-LIKE ISOFORM X1"/>
    <property type="match status" value="1"/>
</dbReference>
<feature type="region of interest" description="Disordered" evidence="2">
    <location>
        <begin position="344"/>
        <end position="369"/>
    </location>
</feature>
<dbReference type="EMBL" id="CAWYQH010000001">
    <property type="protein sequence ID" value="CAK8672081.1"/>
    <property type="molecule type" value="Genomic_DNA"/>
</dbReference>
<dbReference type="Proteomes" id="UP001642483">
    <property type="component" value="Unassembled WGS sequence"/>
</dbReference>
<comment type="similarity">
    <text evidence="1">Belongs to the FAM53 family.</text>
</comment>
<organism evidence="3 4">
    <name type="scientific">Clavelina lepadiformis</name>
    <name type="common">Light-bulb sea squirt</name>
    <name type="synonym">Ascidia lepadiformis</name>
    <dbReference type="NCBI Taxonomy" id="159417"/>
    <lineage>
        <taxon>Eukaryota</taxon>
        <taxon>Metazoa</taxon>
        <taxon>Chordata</taxon>
        <taxon>Tunicata</taxon>
        <taxon>Ascidiacea</taxon>
        <taxon>Aplousobranchia</taxon>
        <taxon>Clavelinidae</taxon>
        <taxon>Clavelina</taxon>
    </lineage>
</organism>
<evidence type="ECO:0000313" key="3">
    <source>
        <dbReference type="EMBL" id="CAK8672081.1"/>
    </source>
</evidence>
<name>A0ABP0EZS8_CLALP</name>
<gene>
    <name evidence="3" type="ORF">CVLEPA_LOCUS1077</name>
</gene>
<protein>
    <submittedName>
        <fullName evidence="3">Uncharacterized protein</fullName>
    </submittedName>
</protein>